<evidence type="ECO:0000313" key="9">
    <source>
        <dbReference type="Proteomes" id="UP000007881"/>
    </source>
</evidence>
<keyword evidence="2 8" id="KW-0489">Methyltransferase</keyword>
<evidence type="ECO:0000313" key="8">
    <source>
        <dbReference type="EMBL" id="BAM02809.1"/>
    </source>
</evidence>
<dbReference type="GO" id="GO:0009007">
    <property type="term" value="F:site-specific DNA-methyltransferase (adenine-specific) activity"/>
    <property type="evidence" value="ECO:0007669"/>
    <property type="project" value="UniProtKB-EC"/>
</dbReference>
<feature type="domain" description="DNA methylase adenine-specific" evidence="6">
    <location>
        <begin position="10"/>
        <end position="181"/>
    </location>
</feature>
<evidence type="ECO:0000259" key="7">
    <source>
        <dbReference type="Pfam" id="PF22837"/>
    </source>
</evidence>
<keyword evidence="9" id="KW-1185">Reference proteome</keyword>
<dbReference type="CDD" id="cd02440">
    <property type="entry name" value="AdoMet_MTases"/>
    <property type="match status" value="1"/>
</dbReference>
<dbReference type="REBASE" id="45938">
    <property type="entry name" value="M.Pmi102666ORF6480P"/>
</dbReference>
<dbReference type="InterPro" id="IPR002052">
    <property type="entry name" value="DNA_methylase_N6_adenine_CS"/>
</dbReference>
<dbReference type="Pfam" id="PF22837">
    <property type="entry name" value="M_Eco57I_C"/>
    <property type="match status" value="1"/>
</dbReference>
<gene>
    <name evidence="8" type="ordered locus">PSMK_06500</name>
</gene>
<dbReference type="GO" id="GO:0008170">
    <property type="term" value="F:N-methyltransferase activity"/>
    <property type="evidence" value="ECO:0007669"/>
    <property type="project" value="InterPro"/>
</dbReference>
<name>I0IC21_PHYMF</name>
<dbReference type="Proteomes" id="UP000007881">
    <property type="component" value="Chromosome"/>
</dbReference>
<dbReference type="KEGG" id="phm:PSMK_06500"/>
<comment type="similarity">
    <text evidence="1">Belongs to the N(4)/N(6)-methyltransferase family.</text>
</comment>
<keyword evidence="3 8" id="KW-0808">Transferase</keyword>
<keyword evidence="5" id="KW-0680">Restriction system</keyword>
<dbReference type="Gene3D" id="3.40.50.150">
    <property type="entry name" value="Vaccinia Virus protein VP39"/>
    <property type="match status" value="1"/>
</dbReference>
<dbReference type="PANTHER" id="PTHR33841:SF5">
    <property type="entry name" value="DNA METHYLASE (MODIFICATION METHYLASE) (METHYLTRANSFERASE)-RELATED"/>
    <property type="match status" value="1"/>
</dbReference>
<dbReference type="InterPro" id="IPR003356">
    <property type="entry name" value="DNA_methylase_A-5"/>
</dbReference>
<reference evidence="8 9" key="1">
    <citation type="submission" date="2012-02" db="EMBL/GenBank/DDBJ databases">
        <title>Complete genome sequence of Phycisphaera mikurensis NBRC 102666.</title>
        <authorList>
            <person name="Ankai A."/>
            <person name="Hosoyama A."/>
            <person name="Terui Y."/>
            <person name="Sekine M."/>
            <person name="Fukai R."/>
            <person name="Kato Y."/>
            <person name="Nakamura S."/>
            <person name="Yamada-Narita S."/>
            <person name="Kawakoshi A."/>
            <person name="Fukunaga Y."/>
            <person name="Yamazaki S."/>
            <person name="Fujita N."/>
        </authorList>
    </citation>
    <scope>NUCLEOTIDE SEQUENCE [LARGE SCALE GENOMIC DNA]</scope>
    <source>
        <strain evidence="9">NBRC 102666 / KCTC 22515 / FYK2301M01</strain>
    </source>
</reference>
<evidence type="ECO:0000256" key="3">
    <source>
        <dbReference type="ARBA" id="ARBA00022679"/>
    </source>
</evidence>
<feature type="domain" description="Type II methyltransferase M.Eco57I C-terminal" evidence="7">
    <location>
        <begin position="296"/>
        <end position="533"/>
    </location>
</feature>
<dbReference type="eggNOG" id="COG0827">
    <property type="taxonomic scope" value="Bacteria"/>
</dbReference>
<accession>I0IC21</accession>
<dbReference type="Pfam" id="PF02384">
    <property type="entry name" value="N6_Mtase"/>
    <property type="match status" value="1"/>
</dbReference>
<protein>
    <submittedName>
        <fullName evidence="8">Putative methyltransferase</fullName>
        <ecNumber evidence="8">2.1.1.-</ecNumber>
    </submittedName>
</protein>
<evidence type="ECO:0000256" key="2">
    <source>
        <dbReference type="ARBA" id="ARBA00022603"/>
    </source>
</evidence>
<dbReference type="GO" id="GO:0032259">
    <property type="term" value="P:methylation"/>
    <property type="evidence" value="ECO:0007669"/>
    <property type="project" value="UniProtKB-KW"/>
</dbReference>
<dbReference type="InterPro" id="IPR050953">
    <property type="entry name" value="N4_N6_ade-DNA_methylase"/>
</dbReference>
<dbReference type="HOGENOM" id="CLU_020255_1_0_0"/>
<dbReference type="EC" id="2.1.1.-" evidence="8"/>
<dbReference type="STRING" id="1142394.PSMK_06500"/>
<dbReference type="PRINTS" id="PR00507">
    <property type="entry name" value="N12N6MTFRASE"/>
</dbReference>
<dbReference type="GO" id="GO:0009307">
    <property type="term" value="P:DNA restriction-modification system"/>
    <property type="evidence" value="ECO:0007669"/>
    <property type="project" value="UniProtKB-KW"/>
</dbReference>
<dbReference type="EMBL" id="AP012338">
    <property type="protein sequence ID" value="BAM02809.1"/>
    <property type="molecule type" value="Genomic_DNA"/>
</dbReference>
<keyword evidence="4" id="KW-0949">S-adenosyl-L-methionine</keyword>
<dbReference type="AlphaFoldDB" id="I0IC21"/>
<evidence type="ECO:0000256" key="5">
    <source>
        <dbReference type="ARBA" id="ARBA00022747"/>
    </source>
</evidence>
<dbReference type="PANTHER" id="PTHR33841">
    <property type="entry name" value="DNA METHYLTRANSFERASE YEEA-RELATED"/>
    <property type="match status" value="1"/>
</dbReference>
<dbReference type="SUPFAM" id="SSF53335">
    <property type="entry name" value="S-adenosyl-L-methionine-dependent methyltransferases"/>
    <property type="match status" value="1"/>
</dbReference>
<dbReference type="InterPro" id="IPR054520">
    <property type="entry name" value="M_Eco57I_C"/>
</dbReference>
<sequence>MTATLLSPNHKASGAFYTGEGVAAFLCRWAIRRADDRVVDPSFGGGVFLDAAARRIEHLGGDASACVHGVELDEDAHAAVLARSGAGVNRSRLRLGSFFDEPSLRAGGFDAVVGNPPFVRYQSFKGREREAARARAREAGVRLDGLCSSWAAFTVHGAACLAPGGRLGFVLPMELFHAAYALPVLRFLVDGFDRLDVITFRRRLFPELSQDCVLLLADGRSWNQQPGAAKVYHADLPDSDALDGLTCSRRVGSTPLPAEELATGKSRLISFLVSGHARELYQRLAGEADRDDGGARRTHRLRSLASAGIGYVSGNNGYFHLSPAEAAARGLPADRLLPVICKGRALRGLRFARSDWQNACEMGDAGFLFHAPGGLAGTNFDRPTMDYLQEGERLGVDQAYKCRVRHPWHAVPVSDPPDAFLTYMSGDTPRLVANTAAAVAPNNLHLVRLKPAATESGWTAERLAAAWRSSLTSLSVEIEGHGLGGGMLKLEPGEAARVLVAGPALRGVDLDSIDAAARASACDATAVVDRELLTPPEAATLAEAAASLRERRTRAGTPPR</sequence>
<proteinExistence type="inferred from homology"/>
<dbReference type="PROSITE" id="PS00092">
    <property type="entry name" value="N6_MTASE"/>
    <property type="match status" value="1"/>
</dbReference>
<dbReference type="InterPro" id="IPR029063">
    <property type="entry name" value="SAM-dependent_MTases_sf"/>
</dbReference>
<evidence type="ECO:0000256" key="1">
    <source>
        <dbReference type="ARBA" id="ARBA00006594"/>
    </source>
</evidence>
<organism evidence="8 9">
    <name type="scientific">Phycisphaera mikurensis (strain NBRC 102666 / KCTC 22515 / FYK2301M01)</name>
    <dbReference type="NCBI Taxonomy" id="1142394"/>
    <lineage>
        <taxon>Bacteria</taxon>
        <taxon>Pseudomonadati</taxon>
        <taxon>Planctomycetota</taxon>
        <taxon>Phycisphaerae</taxon>
        <taxon>Phycisphaerales</taxon>
        <taxon>Phycisphaeraceae</taxon>
        <taxon>Phycisphaera</taxon>
    </lineage>
</organism>
<dbReference type="RefSeq" id="WP_014436029.1">
    <property type="nucleotide sequence ID" value="NC_017080.1"/>
</dbReference>
<evidence type="ECO:0000256" key="4">
    <source>
        <dbReference type="ARBA" id="ARBA00022691"/>
    </source>
</evidence>
<evidence type="ECO:0000259" key="6">
    <source>
        <dbReference type="Pfam" id="PF02384"/>
    </source>
</evidence>
<dbReference type="GO" id="GO:0003677">
    <property type="term" value="F:DNA binding"/>
    <property type="evidence" value="ECO:0007669"/>
    <property type="project" value="InterPro"/>
</dbReference>